<organism evidence="1 2">
    <name type="scientific">Paenibacillus yanchengensis</name>
    <dbReference type="NCBI Taxonomy" id="2035833"/>
    <lineage>
        <taxon>Bacteria</taxon>
        <taxon>Bacillati</taxon>
        <taxon>Bacillota</taxon>
        <taxon>Bacilli</taxon>
        <taxon>Bacillales</taxon>
        <taxon>Paenibacillaceae</taxon>
        <taxon>Paenibacillus</taxon>
    </lineage>
</organism>
<proteinExistence type="predicted"/>
<sequence>MNFVTLYYDITKEIEIYELRLLDLEIELKAAVKLMHKGKLPSATHPVFVSLDKAAAQYDIVVEKIQEVSKRLDEKKQIRDRIEENIKDFKGVEHQVAYMRDILLMPLGAIADELGYSYSFISKISSRLKKMMRVPSDIVEQL</sequence>
<dbReference type="EMBL" id="JBHUHO010000038">
    <property type="protein sequence ID" value="MFD2117259.1"/>
    <property type="molecule type" value="Genomic_DNA"/>
</dbReference>
<dbReference type="RefSeq" id="WP_377774255.1">
    <property type="nucleotide sequence ID" value="NZ_JBHUHO010000038.1"/>
</dbReference>
<accession>A0ABW4YP40</accession>
<keyword evidence="2" id="KW-1185">Reference proteome</keyword>
<comment type="caution">
    <text evidence="1">The sequence shown here is derived from an EMBL/GenBank/DDBJ whole genome shotgun (WGS) entry which is preliminary data.</text>
</comment>
<name>A0ABW4YP40_9BACL</name>
<protein>
    <submittedName>
        <fullName evidence="1">Uncharacterized protein</fullName>
    </submittedName>
</protein>
<reference evidence="2" key="1">
    <citation type="journal article" date="2019" name="Int. J. Syst. Evol. Microbiol.">
        <title>The Global Catalogue of Microorganisms (GCM) 10K type strain sequencing project: providing services to taxonomists for standard genome sequencing and annotation.</title>
        <authorList>
            <consortium name="The Broad Institute Genomics Platform"/>
            <consortium name="The Broad Institute Genome Sequencing Center for Infectious Disease"/>
            <person name="Wu L."/>
            <person name="Ma J."/>
        </authorList>
    </citation>
    <scope>NUCLEOTIDE SEQUENCE [LARGE SCALE GENOMIC DNA]</scope>
    <source>
        <strain evidence="2">GH52</strain>
    </source>
</reference>
<dbReference type="Proteomes" id="UP001597362">
    <property type="component" value="Unassembled WGS sequence"/>
</dbReference>
<evidence type="ECO:0000313" key="2">
    <source>
        <dbReference type="Proteomes" id="UP001597362"/>
    </source>
</evidence>
<evidence type="ECO:0000313" key="1">
    <source>
        <dbReference type="EMBL" id="MFD2117259.1"/>
    </source>
</evidence>
<gene>
    <name evidence="1" type="ORF">ACFSJH_16135</name>
</gene>